<evidence type="ECO:0000256" key="1">
    <source>
        <dbReference type="SAM" id="Phobius"/>
    </source>
</evidence>
<sequence length="280" mass="30998">MSQFSSSSSMQPLNVGNVVTAGIRIYRSHLKDYFLLALKAYVWLLVPVYGWAKFAALSALLARLAFGELVNQPESIDSGTRHVNSKMWQFLLAGLLLFLISFGIIIGFLIVASIFGGIITAIVTKLGNTNTVGITVLAFMIAFIPALLGMMWLFTRFYIFDVPIAVEDNVGATSTIKRSWTLTKGYVWRILGISFVAWLITLPFSIAVQIVSSIIQVIYGLLLRDNSPIFAVLYSIVIIALSFASGAAILPFWQAVKAVVYYDLRTRREGLGLKLRDRDV</sequence>
<keyword evidence="1" id="KW-0812">Transmembrane</keyword>
<feature type="transmembrane region" description="Helical" evidence="1">
    <location>
        <begin position="132"/>
        <end position="154"/>
    </location>
</feature>
<dbReference type="eggNOG" id="COG1714">
    <property type="taxonomic scope" value="Bacteria"/>
</dbReference>
<proteinExistence type="predicted"/>
<dbReference type="InParanoid" id="K9U714"/>
<protein>
    <recommendedName>
        <fullName evidence="2">DUF7847 domain-containing protein</fullName>
    </recommendedName>
</protein>
<dbReference type="STRING" id="251229.Chro_5262"/>
<feature type="transmembrane region" description="Helical" evidence="1">
    <location>
        <begin position="87"/>
        <end position="120"/>
    </location>
</feature>
<evidence type="ECO:0000313" key="3">
    <source>
        <dbReference type="EMBL" id="AFY90630.1"/>
    </source>
</evidence>
<feature type="transmembrane region" description="Helical" evidence="1">
    <location>
        <begin position="231"/>
        <end position="253"/>
    </location>
</feature>
<dbReference type="InterPro" id="IPR057169">
    <property type="entry name" value="DUF7847"/>
</dbReference>
<accession>K9U714</accession>
<gene>
    <name evidence="3" type="ORF">Chro_5262</name>
</gene>
<evidence type="ECO:0000313" key="4">
    <source>
        <dbReference type="Proteomes" id="UP000010384"/>
    </source>
</evidence>
<dbReference type="OrthoDB" id="426215at2"/>
<dbReference type="Pfam" id="PF25231">
    <property type="entry name" value="DUF7847"/>
    <property type="match status" value="1"/>
</dbReference>
<dbReference type="Proteomes" id="UP000010384">
    <property type="component" value="Chromosome"/>
</dbReference>
<reference evidence="3 4" key="1">
    <citation type="submission" date="2012-06" db="EMBL/GenBank/DDBJ databases">
        <title>Finished chromosome of genome of Chroococcidiopsis thermalis PCC 7203.</title>
        <authorList>
            <consortium name="US DOE Joint Genome Institute"/>
            <person name="Gugger M."/>
            <person name="Coursin T."/>
            <person name="Rippka R."/>
            <person name="Tandeau De Marsac N."/>
            <person name="Huntemann M."/>
            <person name="Wei C.-L."/>
            <person name="Han J."/>
            <person name="Detter J.C."/>
            <person name="Han C."/>
            <person name="Tapia R."/>
            <person name="Davenport K."/>
            <person name="Daligault H."/>
            <person name="Erkkila T."/>
            <person name="Gu W."/>
            <person name="Munk A.C.C."/>
            <person name="Teshima H."/>
            <person name="Xu Y."/>
            <person name="Chain P."/>
            <person name="Chen A."/>
            <person name="Krypides N."/>
            <person name="Mavromatis K."/>
            <person name="Markowitz V."/>
            <person name="Szeto E."/>
            <person name="Ivanova N."/>
            <person name="Mikhailova N."/>
            <person name="Ovchinnikova G."/>
            <person name="Pagani I."/>
            <person name="Pati A."/>
            <person name="Goodwin L."/>
            <person name="Peters L."/>
            <person name="Pitluck S."/>
            <person name="Woyke T."/>
            <person name="Kerfeld C."/>
        </authorList>
    </citation>
    <scope>NUCLEOTIDE SEQUENCE [LARGE SCALE GENOMIC DNA]</scope>
    <source>
        <strain evidence="3 4">PCC 7203</strain>
    </source>
</reference>
<keyword evidence="1" id="KW-1133">Transmembrane helix</keyword>
<keyword evidence="4" id="KW-1185">Reference proteome</keyword>
<feature type="domain" description="DUF7847" evidence="2">
    <location>
        <begin position="53"/>
        <end position="263"/>
    </location>
</feature>
<feature type="transmembrane region" description="Helical" evidence="1">
    <location>
        <begin position="40"/>
        <end position="66"/>
    </location>
</feature>
<dbReference type="KEGG" id="cthe:Chro_5262"/>
<dbReference type="AlphaFoldDB" id="K9U714"/>
<feature type="transmembrane region" description="Helical" evidence="1">
    <location>
        <begin position="186"/>
        <end position="219"/>
    </location>
</feature>
<evidence type="ECO:0000259" key="2">
    <source>
        <dbReference type="Pfam" id="PF25231"/>
    </source>
</evidence>
<dbReference type="EMBL" id="CP003597">
    <property type="protein sequence ID" value="AFY90630.1"/>
    <property type="molecule type" value="Genomic_DNA"/>
</dbReference>
<organism evidence="3 4">
    <name type="scientific">Chroococcidiopsis thermalis (strain PCC 7203)</name>
    <dbReference type="NCBI Taxonomy" id="251229"/>
    <lineage>
        <taxon>Bacteria</taxon>
        <taxon>Bacillati</taxon>
        <taxon>Cyanobacteriota</taxon>
        <taxon>Cyanophyceae</taxon>
        <taxon>Chroococcidiopsidales</taxon>
        <taxon>Chroococcidiopsidaceae</taxon>
        <taxon>Chroococcidiopsis</taxon>
    </lineage>
</organism>
<dbReference type="HOGENOM" id="CLU_992947_0_0_3"/>
<dbReference type="RefSeq" id="WP_015157168.1">
    <property type="nucleotide sequence ID" value="NC_019695.1"/>
</dbReference>
<name>K9U714_CHRTP</name>
<dbReference type="PATRIC" id="fig|251229.3.peg.6140"/>
<keyword evidence="1" id="KW-0472">Membrane</keyword>